<dbReference type="PANTHER" id="PTHR11070:SF2">
    <property type="entry name" value="ATP-DEPENDENT DNA HELICASE SRS2"/>
    <property type="match status" value="1"/>
</dbReference>
<comment type="caution">
    <text evidence="15">The sequence shown here is derived from an EMBL/GenBank/DDBJ whole genome shotgun (WGS) entry which is preliminary data.</text>
</comment>
<dbReference type="AlphaFoldDB" id="A0A9P6AK09"/>
<feature type="domain" description="UvrD-like helicase C-terminal" evidence="14">
    <location>
        <begin position="302"/>
        <end position="609"/>
    </location>
</feature>
<dbReference type="PANTHER" id="PTHR11070">
    <property type="entry name" value="UVRD / RECB / PCRA DNA HELICASE FAMILY MEMBER"/>
    <property type="match status" value="1"/>
</dbReference>
<dbReference type="CDD" id="cd17932">
    <property type="entry name" value="DEXQc_UvrD"/>
    <property type="match status" value="1"/>
</dbReference>
<dbReference type="InterPro" id="IPR013986">
    <property type="entry name" value="DExx_box_DNA_helicase_dom_sf"/>
</dbReference>
<dbReference type="GO" id="GO:0000725">
    <property type="term" value="P:recombinational repair"/>
    <property type="evidence" value="ECO:0007669"/>
    <property type="project" value="TreeGrafter"/>
</dbReference>
<comment type="similarity">
    <text evidence="1">Belongs to the helicase family. UvrD subfamily.</text>
</comment>
<comment type="catalytic activity">
    <reaction evidence="10">
        <text>ATP + H2O = ADP + phosphate + H(+)</text>
        <dbReference type="Rhea" id="RHEA:13065"/>
        <dbReference type="ChEBI" id="CHEBI:15377"/>
        <dbReference type="ChEBI" id="CHEBI:15378"/>
        <dbReference type="ChEBI" id="CHEBI:30616"/>
        <dbReference type="ChEBI" id="CHEBI:43474"/>
        <dbReference type="ChEBI" id="CHEBI:456216"/>
        <dbReference type="EC" id="5.6.2.4"/>
    </reaction>
</comment>
<dbReference type="OrthoDB" id="1470711at2759"/>
<feature type="binding site" evidence="11">
    <location>
        <begin position="31"/>
        <end position="38"/>
    </location>
    <ligand>
        <name>ATP</name>
        <dbReference type="ChEBI" id="CHEBI:30616"/>
    </ligand>
</feature>
<keyword evidence="5 11" id="KW-0067">ATP-binding</keyword>
<evidence type="ECO:0000256" key="7">
    <source>
        <dbReference type="ARBA" id="ARBA00023235"/>
    </source>
</evidence>
<evidence type="ECO:0000256" key="1">
    <source>
        <dbReference type="ARBA" id="ARBA00009922"/>
    </source>
</evidence>
<dbReference type="EMBL" id="MU129089">
    <property type="protein sequence ID" value="KAF9507163.1"/>
    <property type="molecule type" value="Genomic_DNA"/>
</dbReference>
<dbReference type="InterPro" id="IPR014017">
    <property type="entry name" value="DNA_helicase_UvrD-like_C"/>
</dbReference>
<dbReference type="Gene3D" id="3.40.50.300">
    <property type="entry name" value="P-loop containing nucleotide triphosphate hydrolases"/>
    <property type="match status" value="2"/>
</dbReference>
<evidence type="ECO:0000256" key="4">
    <source>
        <dbReference type="ARBA" id="ARBA00022806"/>
    </source>
</evidence>
<evidence type="ECO:0000256" key="2">
    <source>
        <dbReference type="ARBA" id="ARBA00022741"/>
    </source>
</evidence>
<dbReference type="SUPFAM" id="SSF52540">
    <property type="entry name" value="P-loop containing nucleoside triphosphate hydrolases"/>
    <property type="match status" value="1"/>
</dbReference>
<feature type="region of interest" description="Disordered" evidence="12">
    <location>
        <begin position="541"/>
        <end position="565"/>
    </location>
</feature>
<dbReference type="GO" id="GO:0005524">
    <property type="term" value="F:ATP binding"/>
    <property type="evidence" value="ECO:0007669"/>
    <property type="project" value="UniProtKB-UniRule"/>
</dbReference>
<keyword evidence="6" id="KW-0238">DNA-binding</keyword>
<evidence type="ECO:0000256" key="12">
    <source>
        <dbReference type="SAM" id="MobiDB-lite"/>
    </source>
</evidence>
<dbReference type="Pfam" id="PF13361">
    <property type="entry name" value="UvrD_C"/>
    <property type="match status" value="1"/>
</dbReference>
<dbReference type="GO" id="GO:0016787">
    <property type="term" value="F:hydrolase activity"/>
    <property type="evidence" value="ECO:0007669"/>
    <property type="project" value="UniProtKB-UniRule"/>
</dbReference>
<evidence type="ECO:0000256" key="3">
    <source>
        <dbReference type="ARBA" id="ARBA00022801"/>
    </source>
</evidence>
<dbReference type="GO" id="GO:0003677">
    <property type="term" value="F:DNA binding"/>
    <property type="evidence" value="ECO:0007669"/>
    <property type="project" value="UniProtKB-KW"/>
</dbReference>
<comment type="catalytic activity">
    <reaction evidence="8">
        <text>Couples ATP hydrolysis with the unwinding of duplex DNA by translocating in the 3'-5' direction.</text>
        <dbReference type="EC" id="5.6.2.4"/>
    </reaction>
</comment>
<sequence length="722" mass="80930">MQGTAEYLRSLNPAQHQAVTHDPSVPLQILAGPGSGKTRVLTCRVAHLVDHYSISPEDICAVTFTNKAANEMRERLKKLIGPERTMSLVMGTFHAICAKLLRIYGTRIYLNANFSICDADESKRIIKDLLKPHLAVVRDVPLTLKPAQVLSEISHFKAKGITPSQAKLAAVGTGHNFALNAISENSRIIAEVYEEYAKELKSTNSLDFDDLLIFGVQLLKTDPNIVKNTRHVLVDEFQDTNAIQFELMELLASANKCISIVGDPDQSIYGWRSADVENLQKMKTRLPTTVQIFLEENYRSTAGILRVCLAIISEDKKRIPKTLYTSHGNGPLPILNKCEDERAEGIFLAKEIRRLVAYSGGSFGYGDFVVLLRYNALSRTIETAFQREGIPHRFLGGKKFFERLEVKDLLAYLQVVDNPTFTPAFVRVVNIPKRGIGNKSIEELVAQAKKNGISPMAMVEGIVSDDIPDTKPPLRRKVAPFVKVILELRKQAKKGEYADELIRNLLELIEYQEHLKSTQPDWETRWENVRELITFASQMEPPSYTEDDESPPATDAELNVGPPAELNRGNITPLRHFLESSMLSTDTQTAEEEANKPKVIISTCHAAKGLEWPVVFVLLVFEGGAFPFARSEDHDEERRLLYVACTRAQGLLYLTHCQTRCTEGKLSHVLPAIALLNFHEIAFTSRKDLLPVLPEGDTSLIFKILQRPMPDSQEVQRLVAEL</sequence>
<dbReference type="InterPro" id="IPR000212">
    <property type="entry name" value="DNA_helicase_UvrD/REP"/>
</dbReference>
<dbReference type="Gene3D" id="1.10.486.10">
    <property type="entry name" value="PCRA, domain 4"/>
    <property type="match status" value="1"/>
</dbReference>
<accession>A0A9P6AK09</accession>
<feature type="domain" description="UvrD-like helicase ATP-binding" evidence="13">
    <location>
        <begin position="10"/>
        <end position="301"/>
    </location>
</feature>
<evidence type="ECO:0000256" key="11">
    <source>
        <dbReference type="PROSITE-ProRule" id="PRU00560"/>
    </source>
</evidence>
<dbReference type="Proteomes" id="UP000886523">
    <property type="component" value="Unassembled WGS sequence"/>
</dbReference>
<keyword evidence="3 11" id="KW-0378">Hydrolase</keyword>
<evidence type="ECO:0000256" key="10">
    <source>
        <dbReference type="ARBA" id="ARBA00048988"/>
    </source>
</evidence>
<dbReference type="InterPro" id="IPR027417">
    <property type="entry name" value="P-loop_NTPase"/>
</dbReference>
<gene>
    <name evidence="15" type="ORF">BS47DRAFT_1304360</name>
</gene>
<evidence type="ECO:0000259" key="14">
    <source>
        <dbReference type="PROSITE" id="PS51217"/>
    </source>
</evidence>
<dbReference type="Pfam" id="PF00580">
    <property type="entry name" value="UvrD-helicase"/>
    <property type="match status" value="1"/>
</dbReference>
<dbReference type="GO" id="GO:0005634">
    <property type="term" value="C:nucleus"/>
    <property type="evidence" value="ECO:0007669"/>
    <property type="project" value="TreeGrafter"/>
</dbReference>
<dbReference type="PROSITE" id="PS51217">
    <property type="entry name" value="UVRD_HELICASE_CTER"/>
    <property type="match status" value="1"/>
</dbReference>
<keyword evidence="4 11" id="KW-0347">Helicase</keyword>
<evidence type="ECO:0000256" key="9">
    <source>
        <dbReference type="ARBA" id="ARBA00034808"/>
    </source>
</evidence>
<name>A0A9P6AK09_9AGAM</name>
<evidence type="ECO:0000313" key="15">
    <source>
        <dbReference type="EMBL" id="KAF9507163.1"/>
    </source>
</evidence>
<dbReference type="Gene3D" id="1.10.10.160">
    <property type="match status" value="1"/>
</dbReference>
<dbReference type="InterPro" id="IPR014016">
    <property type="entry name" value="UvrD-like_ATP-bd"/>
</dbReference>
<keyword evidence="7" id="KW-0413">Isomerase</keyword>
<organism evidence="15 16">
    <name type="scientific">Hydnum rufescens UP504</name>
    <dbReference type="NCBI Taxonomy" id="1448309"/>
    <lineage>
        <taxon>Eukaryota</taxon>
        <taxon>Fungi</taxon>
        <taxon>Dikarya</taxon>
        <taxon>Basidiomycota</taxon>
        <taxon>Agaricomycotina</taxon>
        <taxon>Agaricomycetes</taxon>
        <taxon>Cantharellales</taxon>
        <taxon>Hydnaceae</taxon>
        <taxon>Hydnum</taxon>
    </lineage>
</organism>
<proteinExistence type="inferred from homology"/>
<keyword evidence="2 11" id="KW-0547">Nucleotide-binding</keyword>
<evidence type="ECO:0000256" key="5">
    <source>
        <dbReference type="ARBA" id="ARBA00022840"/>
    </source>
</evidence>
<dbReference type="GO" id="GO:0043138">
    <property type="term" value="F:3'-5' DNA helicase activity"/>
    <property type="evidence" value="ECO:0007669"/>
    <property type="project" value="UniProtKB-EC"/>
</dbReference>
<dbReference type="PROSITE" id="PS51198">
    <property type="entry name" value="UVRD_HELICASE_ATP_BIND"/>
    <property type="match status" value="1"/>
</dbReference>
<evidence type="ECO:0000256" key="6">
    <source>
        <dbReference type="ARBA" id="ARBA00023125"/>
    </source>
</evidence>
<protein>
    <recommendedName>
        <fullName evidence="9">DNA 3'-5' helicase</fullName>
        <ecNumber evidence="9">5.6.2.4</ecNumber>
    </recommendedName>
</protein>
<dbReference type="EC" id="5.6.2.4" evidence="9"/>
<evidence type="ECO:0000256" key="8">
    <source>
        <dbReference type="ARBA" id="ARBA00034617"/>
    </source>
</evidence>
<keyword evidence="16" id="KW-1185">Reference proteome</keyword>
<reference evidence="15" key="1">
    <citation type="journal article" date="2020" name="Nat. Commun.">
        <title>Large-scale genome sequencing of mycorrhizal fungi provides insights into the early evolution of symbiotic traits.</title>
        <authorList>
            <person name="Miyauchi S."/>
            <person name="Kiss E."/>
            <person name="Kuo A."/>
            <person name="Drula E."/>
            <person name="Kohler A."/>
            <person name="Sanchez-Garcia M."/>
            <person name="Morin E."/>
            <person name="Andreopoulos B."/>
            <person name="Barry K.W."/>
            <person name="Bonito G."/>
            <person name="Buee M."/>
            <person name="Carver A."/>
            <person name="Chen C."/>
            <person name="Cichocki N."/>
            <person name="Clum A."/>
            <person name="Culley D."/>
            <person name="Crous P.W."/>
            <person name="Fauchery L."/>
            <person name="Girlanda M."/>
            <person name="Hayes R.D."/>
            <person name="Keri Z."/>
            <person name="LaButti K."/>
            <person name="Lipzen A."/>
            <person name="Lombard V."/>
            <person name="Magnuson J."/>
            <person name="Maillard F."/>
            <person name="Murat C."/>
            <person name="Nolan M."/>
            <person name="Ohm R.A."/>
            <person name="Pangilinan J."/>
            <person name="Pereira M.F."/>
            <person name="Perotto S."/>
            <person name="Peter M."/>
            <person name="Pfister S."/>
            <person name="Riley R."/>
            <person name="Sitrit Y."/>
            <person name="Stielow J.B."/>
            <person name="Szollosi G."/>
            <person name="Zifcakova L."/>
            <person name="Stursova M."/>
            <person name="Spatafora J.W."/>
            <person name="Tedersoo L."/>
            <person name="Vaario L.M."/>
            <person name="Yamada A."/>
            <person name="Yan M."/>
            <person name="Wang P."/>
            <person name="Xu J."/>
            <person name="Bruns T."/>
            <person name="Baldrian P."/>
            <person name="Vilgalys R."/>
            <person name="Dunand C."/>
            <person name="Henrissat B."/>
            <person name="Grigoriev I.V."/>
            <person name="Hibbett D."/>
            <person name="Nagy L.G."/>
            <person name="Martin F.M."/>
        </authorList>
    </citation>
    <scope>NUCLEOTIDE SEQUENCE</scope>
    <source>
        <strain evidence="15">UP504</strain>
    </source>
</reference>
<evidence type="ECO:0000313" key="16">
    <source>
        <dbReference type="Proteomes" id="UP000886523"/>
    </source>
</evidence>
<evidence type="ECO:0000259" key="13">
    <source>
        <dbReference type="PROSITE" id="PS51198"/>
    </source>
</evidence>